<accession>A0A2P7S8C1</accession>
<dbReference type="EMBL" id="PXYK01000013">
    <property type="protein sequence ID" value="PSJ58681.1"/>
    <property type="molecule type" value="Genomic_DNA"/>
</dbReference>
<name>A0A2P7S8C1_9HYPH</name>
<dbReference type="RefSeq" id="WP_106772907.1">
    <property type="nucleotide sequence ID" value="NZ_PXYK01000013.1"/>
</dbReference>
<keyword evidence="3" id="KW-1185">Reference proteome</keyword>
<keyword evidence="1" id="KW-1133">Transmembrane helix</keyword>
<protein>
    <submittedName>
        <fullName evidence="2">Uncharacterized protein</fullName>
    </submittedName>
</protein>
<proteinExistence type="predicted"/>
<evidence type="ECO:0000256" key="1">
    <source>
        <dbReference type="SAM" id="Phobius"/>
    </source>
</evidence>
<keyword evidence="1" id="KW-0472">Membrane</keyword>
<evidence type="ECO:0000313" key="3">
    <source>
        <dbReference type="Proteomes" id="UP000241229"/>
    </source>
</evidence>
<comment type="caution">
    <text evidence="2">The sequence shown here is derived from an EMBL/GenBank/DDBJ whole genome shotgun (WGS) entry which is preliminary data.</text>
</comment>
<dbReference type="AlphaFoldDB" id="A0A2P7S8C1"/>
<dbReference type="Proteomes" id="UP000241229">
    <property type="component" value="Unassembled WGS sequence"/>
</dbReference>
<feature type="transmembrane region" description="Helical" evidence="1">
    <location>
        <begin position="48"/>
        <end position="69"/>
    </location>
</feature>
<feature type="transmembrane region" description="Helical" evidence="1">
    <location>
        <begin position="16"/>
        <end position="36"/>
    </location>
</feature>
<keyword evidence="1" id="KW-0812">Transmembrane</keyword>
<sequence>MVDGQLETAIRLMRRYALWIGLGGLVLYGAGMAWIYSGIGTPVEAFPLLWLGHVGVVAAGVLVVLSLVARRLQRLQR</sequence>
<gene>
    <name evidence="2" type="ORF">C7I84_14425</name>
</gene>
<reference evidence="2 3" key="1">
    <citation type="submission" date="2018-03" db="EMBL/GenBank/DDBJ databases">
        <title>The draft genome of Mesorhizobium sp. 6GN-30.</title>
        <authorList>
            <person name="Liu L."/>
            <person name="Li L."/>
            <person name="Wang T."/>
            <person name="Zhang X."/>
            <person name="Liang L."/>
        </authorList>
    </citation>
    <scope>NUCLEOTIDE SEQUENCE [LARGE SCALE GENOMIC DNA]</scope>
    <source>
        <strain evidence="2 3">6GN30</strain>
    </source>
</reference>
<evidence type="ECO:0000313" key="2">
    <source>
        <dbReference type="EMBL" id="PSJ58681.1"/>
    </source>
</evidence>
<organism evidence="2 3">
    <name type="scientific">Kumtagia ephedrae</name>
    <dbReference type="NCBI Taxonomy" id="2116701"/>
    <lineage>
        <taxon>Bacteria</taxon>
        <taxon>Pseudomonadati</taxon>
        <taxon>Pseudomonadota</taxon>
        <taxon>Alphaproteobacteria</taxon>
        <taxon>Hyphomicrobiales</taxon>
        <taxon>Phyllobacteriaceae</taxon>
        <taxon>Kumtagia</taxon>
    </lineage>
</organism>